<sequence>MQLPTATGVRIRSMADAHVIFHAVSLGLLPIVSRRLDIDERRYIHSGCVCVWEERSASGEGSSATGIERWTDGRRWGPSRVRDEFLYYQEKLPEFEADEELAALIYESRLIKQTYSVYVDTPTGRRKWHLGSSASRAPPSICVDRSTDVPSQLLCVPDARRLHPSIPARAPRARLNAVAYFTGETLERLLTVDDVPELAAVRPLVPPGKYTTARLARQRTRHESATPALNFGVQEPRAPALPSLLDRQPLYTITQQGNLVAPHPPSDIRLPVLKPTPWGKPSWFEEEFAARQPELHRALNKHLRRNPHINLAPLIYMRKTPYPPRDVADDDILQRFDCEIL</sequence>
<dbReference type="PANTHER" id="PTHR28027">
    <property type="entry name" value="TRANSCRIPTIONAL REGULATOR MIT1"/>
    <property type="match status" value="1"/>
</dbReference>
<proteinExistence type="predicted"/>
<organism evidence="1 2">
    <name type="scientific">Trametes pubescens</name>
    <name type="common">White-rot fungus</name>
    <dbReference type="NCBI Taxonomy" id="154538"/>
    <lineage>
        <taxon>Eukaryota</taxon>
        <taxon>Fungi</taxon>
        <taxon>Dikarya</taxon>
        <taxon>Basidiomycota</taxon>
        <taxon>Agaricomycotina</taxon>
        <taxon>Agaricomycetes</taxon>
        <taxon>Polyporales</taxon>
        <taxon>Polyporaceae</taxon>
        <taxon>Trametes</taxon>
    </lineage>
</organism>
<evidence type="ECO:0000313" key="1">
    <source>
        <dbReference type="EMBL" id="OJT08778.1"/>
    </source>
</evidence>
<gene>
    <name evidence="1" type="ORF">TRAPUB_284</name>
</gene>
<dbReference type="EMBL" id="MNAD01001011">
    <property type="protein sequence ID" value="OJT08778.1"/>
    <property type="molecule type" value="Genomic_DNA"/>
</dbReference>
<reference evidence="1 2" key="1">
    <citation type="submission" date="2016-10" db="EMBL/GenBank/DDBJ databases">
        <title>Genome sequence of the basidiomycete white-rot fungus Trametes pubescens.</title>
        <authorList>
            <person name="Makela M.R."/>
            <person name="Granchi Z."/>
            <person name="Peng M."/>
            <person name="De Vries R.P."/>
            <person name="Grigoriev I."/>
            <person name="Riley R."/>
            <person name="Hilden K."/>
        </authorList>
    </citation>
    <scope>NUCLEOTIDE SEQUENCE [LARGE SCALE GENOMIC DNA]</scope>
    <source>
        <strain evidence="1 2">FBCC735</strain>
    </source>
</reference>
<dbReference type="PANTHER" id="PTHR28027:SF1">
    <property type="entry name" value="CAMP INDEPENDENT REGULATORY PROTEIN (AFU_ORTHOLOGUE AFUA_3G09640)"/>
    <property type="match status" value="1"/>
</dbReference>
<keyword evidence="2" id="KW-1185">Reference proteome</keyword>
<dbReference type="GO" id="GO:0003677">
    <property type="term" value="F:DNA binding"/>
    <property type="evidence" value="ECO:0007669"/>
    <property type="project" value="TreeGrafter"/>
</dbReference>
<dbReference type="OrthoDB" id="5572844at2759"/>
<protein>
    <submittedName>
        <fullName evidence="1">cAMP-independent regulatory protein pac2</fullName>
    </submittedName>
</protein>
<evidence type="ECO:0000313" key="2">
    <source>
        <dbReference type="Proteomes" id="UP000184267"/>
    </source>
</evidence>
<name>A0A1M2VMI3_TRAPU</name>
<dbReference type="AlphaFoldDB" id="A0A1M2VMI3"/>
<accession>A0A1M2VMI3</accession>
<dbReference type="Pfam" id="PF09729">
    <property type="entry name" value="Gti1_Pac2"/>
    <property type="match status" value="1"/>
</dbReference>
<dbReference type="Proteomes" id="UP000184267">
    <property type="component" value="Unassembled WGS sequence"/>
</dbReference>
<dbReference type="InterPro" id="IPR018608">
    <property type="entry name" value="Gti1/Pac2"/>
</dbReference>
<comment type="caution">
    <text evidence="1">The sequence shown here is derived from an EMBL/GenBank/DDBJ whole genome shotgun (WGS) entry which is preliminary data.</text>
</comment>
<dbReference type="OMA" id="DERRYIH"/>